<evidence type="ECO:0000313" key="12">
    <source>
        <dbReference type="EMBL" id="KAE8303923.1"/>
    </source>
</evidence>
<dbReference type="HOGENOM" id="CLU_088442_1_1_1"/>
<dbReference type="OMA" id="HAKYKEQ"/>
<keyword evidence="5" id="KW-0282">Flagellum</keyword>
<keyword evidence="6" id="KW-0175">Coiled coil</keyword>
<evidence type="ECO:0000256" key="7">
    <source>
        <dbReference type="ARBA" id="ARBA00023069"/>
    </source>
</evidence>
<keyword evidence="9" id="KW-0966">Cell projection</keyword>
<evidence type="ECO:0000256" key="8">
    <source>
        <dbReference type="ARBA" id="ARBA00023212"/>
    </source>
</evidence>
<dbReference type="GeneID" id="5699508"/>
<gene>
    <name evidence="12" type="ORF">GL50803_003419</name>
</gene>
<name>A8BJM8_GIAIC</name>
<keyword evidence="4" id="KW-0963">Cytoplasm</keyword>
<evidence type="ECO:0000256" key="4">
    <source>
        <dbReference type="ARBA" id="ARBA00022490"/>
    </source>
</evidence>
<evidence type="ECO:0000256" key="11">
    <source>
        <dbReference type="ARBA" id="ARBA00044800"/>
    </source>
</evidence>
<comment type="function">
    <text evidence="1">Component of the nexin-dynein regulatory complex (N-DRC), a key regulator of ciliary/flagellar motility which maintains the alignment and integrity of the distal axoneme and regulates microtubule sliding in motile axonemes.</text>
</comment>
<dbReference type="RefSeq" id="XP_001706617.1">
    <property type="nucleotide sequence ID" value="XM_001706565.1"/>
</dbReference>
<evidence type="ECO:0000256" key="1">
    <source>
        <dbReference type="ARBA" id="ARBA00003029"/>
    </source>
</evidence>
<dbReference type="Proteomes" id="UP000001548">
    <property type="component" value="Unassembled WGS sequence"/>
</dbReference>
<evidence type="ECO:0000313" key="13">
    <source>
        <dbReference type="Proteomes" id="UP000001548"/>
    </source>
</evidence>
<keyword evidence="13" id="KW-1185">Reference proteome</keyword>
<comment type="subcellular location">
    <subcellularLocation>
        <location evidence="2">Cytoplasm</location>
        <location evidence="2">Cytoskeleton</location>
        <location evidence="2">Flagellum axoneme</location>
    </subcellularLocation>
</comment>
<evidence type="ECO:0000256" key="6">
    <source>
        <dbReference type="ARBA" id="ARBA00023054"/>
    </source>
</evidence>
<protein>
    <recommendedName>
        <fullName evidence="11">Dynein regulatory complex protein 12</fullName>
    </recommendedName>
</protein>
<dbReference type="EMBL" id="AACB03000002">
    <property type="protein sequence ID" value="KAE8303923.1"/>
    <property type="molecule type" value="Genomic_DNA"/>
</dbReference>
<dbReference type="PANTHER" id="PTHR28656">
    <property type="entry name" value="COILED-COIL DOMAIN-CONTAINING PROTEIN 153"/>
    <property type="match status" value="1"/>
</dbReference>
<evidence type="ECO:0000256" key="9">
    <source>
        <dbReference type="ARBA" id="ARBA00023273"/>
    </source>
</evidence>
<dbReference type="AlphaFoldDB" id="A8BJM8"/>
<keyword evidence="7" id="KW-0969">Cilium</keyword>
<dbReference type="PANTHER" id="PTHR28656:SF1">
    <property type="entry name" value="COILED-COIL DOMAIN-CONTAINING PROTEIN 153"/>
    <property type="match status" value="1"/>
</dbReference>
<sequence length="173" mass="20375">MPPKSGAGDKKKQEAEEFELQEKLKQAAARIESLEREILMKTEENARLISEIRIFEAQVKQLSSDIERERADRHDVAVDMTRQFKSMQDELLKDIIDRERGIEVVRAQNAKEKIQLESDLRERDELIQRKDNEILDLKNRLDQLSREFSAILRETLDTISEKIENRTDELNLQ</sequence>
<proteinExistence type="inferred from homology"/>
<evidence type="ECO:0000256" key="10">
    <source>
        <dbReference type="ARBA" id="ARBA00044754"/>
    </source>
</evidence>
<dbReference type="VEuPathDB" id="GiardiaDB:GL50803_3419"/>
<accession>A8BJM8</accession>
<comment type="subunit">
    <text evidence="3">Component of the nexin-dynein regulatory complex (N-DRC).</text>
</comment>
<comment type="caution">
    <text evidence="12">The sequence shown here is derived from an EMBL/GenBank/DDBJ whole genome shotgun (WGS) entry which is preliminary data.</text>
</comment>
<dbReference type="KEGG" id="gla:GL50803_003419"/>
<keyword evidence="8" id="KW-0206">Cytoskeleton</keyword>
<reference evidence="12 13" key="1">
    <citation type="journal article" date="2007" name="Science">
        <title>Genomic minimalism in the early diverging intestinal parasite Giardia lamblia.</title>
        <authorList>
            <person name="Morrison H.G."/>
            <person name="McArthur A.G."/>
            <person name="Gillin F.D."/>
            <person name="Aley S.B."/>
            <person name="Adam R.D."/>
            <person name="Olsen G.J."/>
            <person name="Best A.A."/>
            <person name="Cande W.Z."/>
            <person name="Chen F."/>
            <person name="Cipriano M.J."/>
            <person name="Davids B.J."/>
            <person name="Dawson S.C."/>
            <person name="Elmendorf H.G."/>
            <person name="Hehl A.B."/>
            <person name="Holder M.E."/>
            <person name="Huse S.M."/>
            <person name="Kim U.U."/>
            <person name="Lasek-Nesselquist E."/>
            <person name="Manning G."/>
            <person name="Nigam A."/>
            <person name="Nixon J.E."/>
            <person name="Palm D."/>
            <person name="Passamaneck N.E."/>
            <person name="Prabhu A."/>
            <person name="Reich C.I."/>
            <person name="Reiner D.S."/>
            <person name="Samuelson J."/>
            <person name="Svard S.G."/>
            <person name="Sogin M.L."/>
        </authorList>
    </citation>
    <scope>NUCLEOTIDE SEQUENCE [LARGE SCALE GENOMIC DNA]</scope>
    <source>
        <strain evidence="12 13">WB C6</strain>
    </source>
</reference>
<dbReference type="InterPro" id="IPR033585">
    <property type="entry name" value="DRC12-like"/>
</dbReference>
<organism evidence="12 13">
    <name type="scientific">Giardia intestinalis (strain ATCC 50803 / WB clone C6)</name>
    <name type="common">Giardia lamblia</name>
    <dbReference type="NCBI Taxonomy" id="184922"/>
    <lineage>
        <taxon>Eukaryota</taxon>
        <taxon>Metamonada</taxon>
        <taxon>Diplomonadida</taxon>
        <taxon>Hexamitidae</taxon>
        <taxon>Giardiinae</taxon>
        <taxon>Giardia</taxon>
    </lineage>
</organism>
<comment type="similarity">
    <text evidence="10">Belongs to the DRC12 family.</text>
</comment>
<evidence type="ECO:0000256" key="3">
    <source>
        <dbReference type="ARBA" id="ARBA00011248"/>
    </source>
</evidence>
<evidence type="ECO:0000256" key="5">
    <source>
        <dbReference type="ARBA" id="ARBA00022846"/>
    </source>
</evidence>
<evidence type="ECO:0000256" key="2">
    <source>
        <dbReference type="ARBA" id="ARBA00004611"/>
    </source>
</evidence>